<feature type="compositionally biased region" description="Polar residues" evidence="8">
    <location>
        <begin position="101"/>
        <end position="127"/>
    </location>
</feature>
<keyword evidence="5" id="KW-0067">ATP-binding</keyword>
<organism evidence="10 11">
    <name type="scientific">Tuber borchii</name>
    <name type="common">White truffle</name>
    <dbReference type="NCBI Taxonomy" id="42251"/>
    <lineage>
        <taxon>Eukaryota</taxon>
        <taxon>Fungi</taxon>
        <taxon>Dikarya</taxon>
        <taxon>Ascomycota</taxon>
        <taxon>Pezizomycotina</taxon>
        <taxon>Pezizomycetes</taxon>
        <taxon>Pezizales</taxon>
        <taxon>Tuberaceae</taxon>
        <taxon>Tuber</taxon>
    </lineage>
</organism>
<evidence type="ECO:0000256" key="8">
    <source>
        <dbReference type="SAM" id="MobiDB-lite"/>
    </source>
</evidence>
<feature type="domain" description="Checkpoint protein RAD24-like helical bundle" evidence="9">
    <location>
        <begin position="524"/>
        <end position="644"/>
    </location>
</feature>
<dbReference type="SUPFAM" id="SSF52540">
    <property type="entry name" value="P-loop containing nucleoside triphosphate hydrolases"/>
    <property type="match status" value="1"/>
</dbReference>
<evidence type="ECO:0000259" key="9">
    <source>
        <dbReference type="Pfam" id="PF25812"/>
    </source>
</evidence>
<dbReference type="STRING" id="42251.A0A2T7A3A8"/>
<reference evidence="10 11" key="1">
    <citation type="submission" date="2017-04" db="EMBL/GenBank/DDBJ databases">
        <title>Draft genome sequence of Tuber borchii Vittad., a whitish edible truffle.</title>
        <authorList>
            <consortium name="DOE Joint Genome Institute"/>
            <person name="Murat C."/>
            <person name="Kuo A."/>
            <person name="Barry K.W."/>
            <person name="Clum A."/>
            <person name="Dockter R.B."/>
            <person name="Fauchery L."/>
            <person name="Iotti M."/>
            <person name="Kohler A."/>
            <person name="Labutti K."/>
            <person name="Lindquist E.A."/>
            <person name="Lipzen A."/>
            <person name="Ohm R.A."/>
            <person name="Wang M."/>
            <person name="Grigoriev I.V."/>
            <person name="Zambonelli A."/>
            <person name="Martin F.M."/>
        </authorList>
    </citation>
    <scope>NUCLEOTIDE SEQUENCE [LARGE SCALE GENOMIC DNA]</scope>
    <source>
        <strain evidence="10 11">Tbo3840</strain>
    </source>
</reference>
<feature type="region of interest" description="Disordered" evidence="8">
    <location>
        <begin position="315"/>
        <end position="340"/>
    </location>
</feature>
<dbReference type="Gene3D" id="3.40.50.300">
    <property type="entry name" value="P-loop containing nucleotide triphosphate hydrolases"/>
    <property type="match status" value="1"/>
</dbReference>
<evidence type="ECO:0000256" key="5">
    <source>
        <dbReference type="ARBA" id="ARBA00022840"/>
    </source>
</evidence>
<evidence type="ECO:0000256" key="2">
    <source>
        <dbReference type="ARBA" id="ARBA00006168"/>
    </source>
</evidence>
<evidence type="ECO:0000313" key="10">
    <source>
        <dbReference type="EMBL" id="PUU82237.1"/>
    </source>
</evidence>
<comment type="subcellular location">
    <subcellularLocation>
        <location evidence="1">Nucleus</location>
    </subcellularLocation>
</comment>
<dbReference type="AlphaFoldDB" id="A0A2T7A3A8"/>
<dbReference type="EMBL" id="NESQ01000032">
    <property type="protein sequence ID" value="PUU82237.1"/>
    <property type="molecule type" value="Genomic_DNA"/>
</dbReference>
<keyword evidence="7" id="KW-0131">Cell cycle</keyword>
<evidence type="ECO:0000313" key="11">
    <source>
        <dbReference type="Proteomes" id="UP000244722"/>
    </source>
</evidence>
<dbReference type="GO" id="GO:0000077">
    <property type="term" value="P:DNA damage checkpoint signaling"/>
    <property type="evidence" value="ECO:0007669"/>
    <property type="project" value="TreeGrafter"/>
</dbReference>
<dbReference type="GO" id="GO:0003682">
    <property type="term" value="F:chromatin binding"/>
    <property type="evidence" value="ECO:0007669"/>
    <property type="project" value="TreeGrafter"/>
</dbReference>
<dbReference type="GO" id="GO:0003689">
    <property type="term" value="F:DNA clamp loader activity"/>
    <property type="evidence" value="ECO:0007669"/>
    <property type="project" value="TreeGrafter"/>
</dbReference>
<feature type="region of interest" description="Disordered" evidence="8">
    <location>
        <begin position="792"/>
        <end position="850"/>
    </location>
</feature>
<keyword evidence="11" id="KW-1185">Reference proteome</keyword>
<dbReference type="OrthoDB" id="10265971at2759"/>
<dbReference type="GO" id="GO:0033314">
    <property type="term" value="P:mitotic DNA replication checkpoint signaling"/>
    <property type="evidence" value="ECO:0007669"/>
    <property type="project" value="TreeGrafter"/>
</dbReference>
<dbReference type="GO" id="GO:0005524">
    <property type="term" value="F:ATP binding"/>
    <property type="evidence" value="ECO:0007669"/>
    <property type="project" value="UniProtKB-KW"/>
</dbReference>
<dbReference type="GO" id="GO:0005634">
    <property type="term" value="C:nucleus"/>
    <property type="evidence" value="ECO:0007669"/>
    <property type="project" value="UniProtKB-SubCell"/>
</dbReference>
<evidence type="ECO:0000256" key="7">
    <source>
        <dbReference type="ARBA" id="ARBA00023306"/>
    </source>
</evidence>
<dbReference type="PANTHER" id="PTHR12172">
    <property type="entry name" value="CELL CYCLE CHECKPOINT PROTEIN RAD17"/>
    <property type="match status" value="1"/>
</dbReference>
<sequence>MPAPAPKKRRVVVEISDDDHFEEELSIAPSSSASQRRTRASTRRAAAGSTPPAANDAAVRKTSCPAPLKPKASNNTPAKPRGTTRKSTASLQKKAPAMNKPISSFFTATQRPPSSSSQNARTSVPPASQNEVFDDLIEDAFSDGGFEGSSAVQVGTQTRTSSLSGAGRFKVGGGGAIGKGRTTESKGSSIVKVTSKVQIVDPRPWPERFAPQSSNSLAVNPKKVSEVRSWLKHVLDGFSKQRLLVLKGSAGSGKTAVLEVLSKEIGFEVLEWKNPGSVIPTEGPGEGGAFSSGLTGVFEEFVGRAGRFGCLNMVSTTPSPRNNAEGKRSTNGKPLPKTDKSKKKVILIEDFPNALFTSSPAPLASFRHTIKSFLAVPAPPRFSPPVPPLVLIISESADISGSSAFTAHRLLSPEILHHPLATSITFNKIAPTFMVKALSAIIIQESHESGRRFGPSNPMLQALSSSGDIRSAIMGLEFLAVNGELGAFSEKVDSNEQAKRKKKSGDSDLNEIERETLNAVTQRESSLGFFHAVGRVVYNKRYGDDAGDPYMPPPPKPPLSHFPYRARASRVDLDGLMDEAGTDPQTFISGLHENYLGSCNLLGGLSRSDYSMEDVLSCVIDCIENLSDSDLLASPKPYHRILGRLGGYEGGDAAMGSAGIRQDEISFQTAVRGALIGLPTPVKRESRDTKMYYPTALRLWRDQEEIEGLIDLFGKRFHTVGDHGDFGGDGAVGTGRTGLTLERMPYSKIILKARQQRKASNRPFNRMAFEMSGKLAGIGALKELEKVTGLRGVIPPRSEDVPSNGDDDKATQSAPPDELEAAEERGKLPSRRYNTARNYKKSKPEELDTAAHVERLVLSDDDIEDDW</sequence>
<keyword evidence="4" id="KW-0227">DNA damage</keyword>
<dbReference type="InterPro" id="IPR057927">
    <property type="entry name" value="RAD24-like_helical"/>
</dbReference>
<comment type="caution">
    <text evidence="10">The sequence shown here is derived from an EMBL/GenBank/DDBJ whole genome shotgun (WGS) entry which is preliminary data.</text>
</comment>
<evidence type="ECO:0000256" key="6">
    <source>
        <dbReference type="ARBA" id="ARBA00023242"/>
    </source>
</evidence>
<dbReference type="InterPro" id="IPR004582">
    <property type="entry name" value="Checkpoint_prot_Rad17_Rad24"/>
</dbReference>
<name>A0A2T7A3A8_TUBBO</name>
<feature type="region of interest" description="Disordered" evidence="8">
    <location>
        <begin position="157"/>
        <end position="188"/>
    </location>
</feature>
<keyword evidence="6" id="KW-0539">Nucleus</keyword>
<evidence type="ECO:0000256" key="3">
    <source>
        <dbReference type="ARBA" id="ARBA00022741"/>
    </source>
</evidence>
<accession>A0A2T7A3A8</accession>
<evidence type="ECO:0000256" key="4">
    <source>
        <dbReference type="ARBA" id="ARBA00022763"/>
    </source>
</evidence>
<comment type="similarity">
    <text evidence="2">Belongs to the rad17/RAD24 family.</text>
</comment>
<proteinExistence type="inferred from homology"/>
<evidence type="ECO:0000256" key="1">
    <source>
        <dbReference type="ARBA" id="ARBA00004123"/>
    </source>
</evidence>
<keyword evidence="3" id="KW-0547">Nucleotide-binding</keyword>
<dbReference type="Pfam" id="PF03215">
    <property type="entry name" value="Rad17"/>
    <property type="match status" value="1"/>
</dbReference>
<dbReference type="Pfam" id="PF25812">
    <property type="entry name" value="RAD24_helical"/>
    <property type="match status" value="1"/>
</dbReference>
<dbReference type="GO" id="GO:0006281">
    <property type="term" value="P:DNA repair"/>
    <property type="evidence" value="ECO:0007669"/>
    <property type="project" value="InterPro"/>
</dbReference>
<dbReference type="Proteomes" id="UP000244722">
    <property type="component" value="Unassembled WGS sequence"/>
</dbReference>
<dbReference type="PANTHER" id="PTHR12172:SF0">
    <property type="entry name" value="CELL CYCLE CHECKPOINT PROTEIN RAD17"/>
    <property type="match status" value="1"/>
</dbReference>
<feature type="region of interest" description="Disordered" evidence="8">
    <location>
        <begin position="17"/>
        <end position="127"/>
    </location>
</feature>
<protein>
    <submittedName>
        <fullName evidence="10">Rad17 cell cycle checkpoint protein-domain-containing protein</fullName>
    </submittedName>
</protein>
<gene>
    <name evidence="10" type="ORF">B9Z19DRAFT_1075591</name>
</gene>
<dbReference type="InterPro" id="IPR027417">
    <property type="entry name" value="P-loop_NTPase"/>
</dbReference>